<name>A0A3N2BGK4_9MICO</name>
<keyword evidence="1" id="KW-1133">Transmembrane helix</keyword>
<dbReference type="Proteomes" id="UP000280668">
    <property type="component" value="Unassembled WGS sequence"/>
</dbReference>
<protein>
    <submittedName>
        <fullName evidence="3">Uncharacterized SAM-binding protein YcdF (DUF218 family)</fullName>
    </submittedName>
</protein>
<organism evidence="3 4">
    <name type="scientific">Bogoriella caseilytica</name>
    <dbReference type="NCBI Taxonomy" id="56055"/>
    <lineage>
        <taxon>Bacteria</taxon>
        <taxon>Bacillati</taxon>
        <taxon>Actinomycetota</taxon>
        <taxon>Actinomycetes</taxon>
        <taxon>Micrococcales</taxon>
        <taxon>Bogoriellaceae</taxon>
        <taxon>Bogoriella</taxon>
    </lineage>
</organism>
<feature type="transmembrane region" description="Helical" evidence="1">
    <location>
        <begin position="328"/>
        <end position="349"/>
    </location>
</feature>
<dbReference type="PANTHER" id="PTHR30336">
    <property type="entry name" value="INNER MEMBRANE PROTEIN, PROBABLE PERMEASE"/>
    <property type="match status" value="1"/>
</dbReference>
<keyword evidence="4" id="KW-1185">Reference proteome</keyword>
<feature type="transmembrane region" description="Helical" evidence="1">
    <location>
        <begin position="59"/>
        <end position="88"/>
    </location>
</feature>
<feature type="transmembrane region" description="Helical" evidence="1">
    <location>
        <begin position="33"/>
        <end position="52"/>
    </location>
</feature>
<evidence type="ECO:0000313" key="4">
    <source>
        <dbReference type="Proteomes" id="UP000280668"/>
    </source>
</evidence>
<sequence length="355" mass="37901">MIWILLVLAALGTGVAAAGVVAMRRDGRRMSALIFILVGAGTALLATALVLAQRGYPTMLYGLAIAAVVVLLLGNLLGYPILVVFLLWSGVTVLRKESRTLGNALALLAGLVLLFLPTTLGLLAPPGVVRDDPAYIARYAAHGSAVLVVGYLAVAFAAFLGASLLYRWRKSPAEPEAIVVLGSGLINGQVPPLLAARLQRALEAQRAQRETPTIITSGGQGPDEPRPEGLVMRNYLIEHGAVPDRVLAETESRNTAENLRLSRELLPAPESPILVVTSSYHVFRAALLTRTLGLRAHVIGARTAWYYLPSAVLREFVGVLRDRWRWHAIAVTLLVAFATAFSIVVVPLMGPPPGT</sequence>
<comment type="caution">
    <text evidence="3">The sequence shown here is derived from an EMBL/GenBank/DDBJ whole genome shotgun (WGS) entry which is preliminary data.</text>
</comment>
<evidence type="ECO:0000313" key="3">
    <source>
        <dbReference type="EMBL" id="ROR74367.1"/>
    </source>
</evidence>
<dbReference type="PANTHER" id="PTHR30336:SF18">
    <property type="entry name" value="MEMBRANE PROTEIN"/>
    <property type="match status" value="1"/>
</dbReference>
<feature type="transmembrane region" description="Helical" evidence="1">
    <location>
        <begin position="100"/>
        <end position="124"/>
    </location>
</feature>
<keyword evidence="1" id="KW-0812">Transmembrane</keyword>
<keyword evidence="1" id="KW-0472">Membrane</keyword>
<dbReference type="Gene3D" id="3.40.50.620">
    <property type="entry name" value="HUPs"/>
    <property type="match status" value="1"/>
</dbReference>
<dbReference type="GO" id="GO:0000270">
    <property type="term" value="P:peptidoglycan metabolic process"/>
    <property type="evidence" value="ECO:0007669"/>
    <property type="project" value="TreeGrafter"/>
</dbReference>
<dbReference type="CDD" id="cd06259">
    <property type="entry name" value="YdcF-like"/>
    <property type="match status" value="1"/>
</dbReference>
<dbReference type="OrthoDB" id="9782395at2"/>
<dbReference type="Pfam" id="PF02698">
    <property type="entry name" value="DUF218"/>
    <property type="match status" value="1"/>
</dbReference>
<dbReference type="GO" id="GO:0043164">
    <property type="term" value="P:Gram-negative-bacterium-type cell wall biogenesis"/>
    <property type="evidence" value="ECO:0007669"/>
    <property type="project" value="TreeGrafter"/>
</dbReference>
<dbReference type="InterPro" id="IPR014729">
    <property type="entry name" value="Rossmann-like_a/b/a_fold"/>
</dbReference>
<dbReference type="EMBL" id="RKHK01000001">
    <property type="protein sequence ID" value="ROR74367.1"/>
    <property type="molecule type" value="Genomic_DNA"/>
</dbReference>
<evidence type="ECO:0000256" key="1">
    <source>
        <dbReference type="SAM" id="Phobius"/>
    </source>
</evidence>
<reference evidence="3 4" key="1">
    <citation type="submission" date="2018-11" db="EMBL/GenBank/DDBJ databases">
        <title>Sequencing the genomes of 1000 actinobacteria strains.</title>
        <authorList>
            <person name="Klenk H.-P."/>
        </authorList>
    </citation>
    <scope>NUCLEOTIDE SEQUENCE [LARGE SCALE GENOMIC DNA]</scope>
    <source>
        <strain evidence="3 4">DSM 11294</strain>
    </source>
</reference>
<dbReference type="InterPro" id="IPR051599">
    <property type="entry name" value="Cell_Envelope_Assoc"/>
</dbReference>
<feature type="transmembrane region" description="Helical" evidence="1">
    <location>
        <begin position="145"/>
        <end position="166"/>
    </location>
</feature>
<accession>A0A3N2BGK4</accession>
<gene>
    <name evidence="3" type="ORF">EDD31_2779</name>
</gene>
<evidence type="ECO:0000259" key="2">
    <source>
        <dbReference type="Pfam" id="PF02698"/>
    </source>
</evidence>
<dbReference type="GO" id="GO:0005886">
    <property type="term" value="C:plasma membrane"/>
    <property type="evidence" value="ECO:0007669"/>
    <property type="project" value="TreeGrafter"/>
</dbReference>
<dbReference type="RefSeq" id="WP_123304663.1">
    <property type="nucleotide sequence ID" value="NZ_RKHK01000001.1"/>
</dbReference>
<dbReference type="AlphaFoldDB" id="A0A3N2BGK4"/>
<dbReference type="InterPro" id="IPR003848">
    <property type="entry name" value="DUF218"/>
</dbReference>
<feature type="domain" description="DUF218" evidence="2">
    <location>
        <begin position="176"/>
        <end position="318"/>
    </location>
</feature>
<proteinExistence type="predicted"/>